<dbReference type="AlphaFoldDB" id="A0A2A2KPX8"/>
<evidence type="ECO:0000256" key="4">
    <source>
        <dbReference type="ARBA" id="ARBA00023033"/>
    </source>
</evidence>
<dbReference type="Gene3D" id="1.10.630.10">
    <property type="entry name" value="Cytochrome P450"/>
    <property type="match status" value="1"/>
</dbReference>
<dbReference type="OrthoDB" id="2789670at2759"/>
<dbReference type="InterPro" id="IPR002401">
    <property type="entry name" value="Cyt_P450_E_grp-I"/>
</dbReference>
<keyword evidence="6" id="KW-1185">Reference proteome</keyword>
<dbReference type="Proteomes" id="UP000218231">
    <property type="component" value="Unassembled WGS sequence"/>
</dbReference>
<dbReference type="GO" id="GO:0016712">
    <property type="term" value="F:oxidoreductase activity, acting on paired donors, with incorporation or reduction of molecular oxygen, reduced flavin or flavoprotein as one donor, and incorporation of one atom of oxygen"/>
    <property type="evidence" value="ECO:0007669"/>
    <property type="project" value="TreeGrafter"/>
</dbReference>
<keyword evidence="2" id="KW-0479">Metal-binding</keyword>
<organism evidence="5 6">
    <name type="scientific">Diploscapter pachys</name>
    <dbReference type="NCBI Taxonomy" id="2018661"/>
    <lineage>
        <taxon>Eukaryota</taxon>
        <taxon>Metazoa</taxon>
        <taxon>Ecdysozoa</taxon>
        <taxon>Nematoda</taxon>
        <taxon>Chromadorea</taxon>
        <taxon>Rhabditida</taxon>
        <taxon>Rhabditina</taxon>
        <taxon>Rhabditomorpha</taxon>
        <taxon>Rhabditoidea</taxon>
        <taxon>Rhabditidae</taxon>
        <taxon>Diploscapter</taxon>
    </lineage>
</organism>
<evidence type="ECO:0000256" key="2">
    <source>
        <dbReference type="ARBA" id="ARBA00022723"/>
    </source>
</evidence>
<dbReference type="GO" id="GO:0020037">
    <property type="term" value="F:heme binding"/>
    <property type="evidence" value="ECO:0007669"/>
    <property type="project" value="InterPro"/>
</dbReference>
<evidence type="ECO:0000313" key="5">
    <source>
        <dbReference type="EMBL" id="PAV75938.1"/>
    </source>
</evidence>
<dbReference type="PRINTS" id="PR00463">
    <property type="entry name" value="EP450I"/>
</dbReference>
<keyword evidence="4" id="KW-0503">Monooxygenase</keyword>
<dbReference type="EMBL" id="LIAE01008002">
    <property type="protein sequence ID" value="PAV75938.1"/>
    <property type="molecule type" value="Genomic_DNA"/>
</dbReference>
<proteinExistence type="inferred from homology"/>
<reference evidence="5 6" key="1">
    <citation type="journal article" date="2017" name="Curr. Biol.">
        <title>Genome architecture and evolution of a unichromosomal asexual nematode.</title>
        <authorList>
            <person name="Fradin H."/>
            <person name="Zegar C."/>
            <person name="Gutwein M."/>
            <person name="Lucas J."/>
            <person name="Kovtun M."/>
            <person name="Corcoran D."/>
            <person name="Baugh L.R."/>
            <person name="Kiontke K."/>
            <person name="Gunsalus K."/>
            <person name="Fitch D.H."/>
            <person name="Piano F."/>
        </authorList>
    </citation>
    <scope>NUCLEOTIDE SEQUENCE [LARGE SCALE GENOMIC DNA]</scope>
    <source>
        <strain evidence="5">PF1309</strain>
    </source>
</reference>
<evidence type="ECO:0000256" key="3">
    <source>
        <dbReference type="ARBA" id="ARBA00023004"/>
    </source>
</evidence>
<comment type="caution">
    <text evidence="5">The sequence shown here is derived from an EMBL/GenBank/DDBJ whole genome shotgun (WGS) entry which is preliminary data.</text>
</comment>
<keyword evidence="3" id="KW-0408">Iron</keyword>
<dbReference type="GO" id="GO:0005737">
    <property type="term" value="C:cytoplasm"/>
    <property type="evidence" value="ECO:0007669"/>
    <property type="project" value="TreeGrafter"/>
</dbReference>
<dbReference type="PANTHER" id="PTHR24300">
    <property type="entry name" value="CYTOCHROME P450 508A4-RELATED"/>
    <property type="match status" value="1"/>
</dbReference>
<dbReference type="Pfam" id="PF00067">
    <property type="entry name" value="p450"/>
    <property type="match status" value="1"/>
</dbReference>
<evidence type="ECO:0000256" key="1">
    <source>
        <dbReference type="ARBA" id="ARBA00010617"/>
    </source>
</evidence>
<dbReference type="GO" id="GO:0006082">
    <property type="term" value="P:organic acid metabolic process"/>
    <property type="evidence" value="ECO:0007669"/>
    <property type="project" value="TreeGrafter"/>
</dbReference>
<dbReference type="InterPro" id="IPR036396">
    <property type="entry name" value="Cyt_P450_sf"/>
</dbReference>
<keyword evidence="4" id="KW-0560">Oxidoreductase</keyword>
<protein>
    <recommendedName>
        <fullName evidence="7">Cytochrome P450</fullName>
    </recommendedName>
</protein>
<sequence>MQEELDKQIGGDRIVTMNDKTQLVYINAVINEAQRLGNVAVQNIPRMNNVDVDINGYHIPAHTVIIPQISTVMYDEKIFPEPYKFKPERHLNPDGSIVSIVQY</sequence>
<name>A0A2A2KPX8_9BILA</name>
<dbReference type="InterPro" id="IPR050182">
    <property type="entry name" value="Cytochrome_P450_fam2"/>
</dbReference>
<dbReference type="GO" id="GO:0005506">
    <property type="term" value="F:iron ion binding"/>
    <property type="evidence" value="ECO:0007669"/>
    <property type="project" value="InterPro"/>
</dbReference>
<dbReference type="PANTHER" id="PTHR24300:SF375">
    <property type="entry name" value="CYTOCHROME P450 FAMILY"/>
    <property type="match status" value="1"/>
</dbReference>
<evidence type="ECO:0008006" key="7">
    <source>
        <dbReference type="Google" id="ProtNLM"/>
    </source>
</evidence>
<dbReference type="GO" id="GO:0006805">
    <property type="term" value="P:xenobiotic metabolic process"/>
    <property type="evidence" value="ECO:0007669"/>
    <property type="project" value="TreeGrafter"/>
</dbReference>
<comment type="similarity">
    <text evidence="1">Belongs to the cytochrome P450 family.</text>
</comment>
<accession>A0A2A2KPX8</accession>
<evidence type="ECO:0000313" key="6">
    <source>
        <dbReference type="Proteomes" id="UP000218231"/>
    </source>
</evidence>
<gene>
    <name evidence="5" type="ORF">WR25_25023</name>
</gene>
<dbReference type="InterPro" id="IPR001128">
    <property type="entry name" value="Cyt_P450"/>
</dbReference>
<dbReference type="STRING" id="2018661.A0A2A2KPX8"/>
<dbReference type="SUPFAM" id="SSF48264">
    <property type="entry name" value="Cytochrome P450"/>
    <property type="match status" value="1"/>
</dbReference>